<sequence>MSPRSWHPLAPSVLLDSRARRVTAVSAGVTTLLLGCGPQAQPPDQAPTASADTVTTPTAPTADADAATEPEPEVLAVLPPIAPSAEHPFSILDMLDVDRVSSPALSPDGTRVAYVLRETDMQANKGRTSLWIAALDGGEPRQLDRHPKGLSQPQWSPDAKHIFFLSSRAGTSQVFRIDADTGAVEQITNFPVGVGNLVLSRDASKLAVSAELHPDCPDLACNVTREAAQADTAATGVGYDRLFIRHWDTWKDHRRSQLLIADTSPGTERATIVTHGLDADVPSKPFGGAEEYVFTPDGRGVVFAARDAGGGPGEPWSTNFDLFFAPVDGAKPPVKLTTNPAWDTHPRFSPDGTQLAYVAMQRPGFEADRFRLMTAAWTGEGFEGEPRAVTEAWDRSVGGFEYAADGARVFAAVEDLGRKPLFAIDLSDGQATVVADLDHGTVGELAVGSEKLVITHHDLRHPAELFVVPSTGEGEATRLSHHNDELMARTKVGEPEQFEFVGHGGDTVYGWLVRPVGFDPDKDPNKRYPLAFLIHGGPQGSFGDKFHFRWNAQTYAGAGYATVMIDFHGSTGYGQAFTDSISGDWGGKPLEDLKLGLAHVLKANPWIDGDRACALGASYGGFMVNWIAGNWPERFRCLVNHDGIFDQRMMYYATEELWFPEWEQGGPEYEQSAAYARFNPANHVTDWQTPMLVVHGSLDYRVPVEQGLATFTALQRRGIESRFLHFPDENHWVLSPANSLQWHDEVLRWLAAHLGD</sequence>
<organism evidence="8 9">
    <name type="scientific">Enhygromyxa salina</name>
    <dbReference type="NCBI Taxonomy" id="215803"/>
    <lineage>
        <taxon>Bacteria</taxon>
        <taxon>Pseudomonadati</taxon>
        <taxon>Myxococcota</taxon>
        <taxon>Polyangia</taxon>
        <taxon>Nannocystales</taxon>
        <taxon>Nannocystaceae</taxon>
        <taxon>Enhygromyxa</taxon>
    </lineage>
</organism>
<comment type="similarity">
    <text evidence="1">Belongs to the peptidase S9C family.</text>
</comment>
<dbReference type="InterPro" id="IPR029058">
    <property type="entry name" value="AB_hydrolase_fold"/>
</dbReference>
<proteinExistence type="inferred from homology"/>
<dbReference type="SUPFAM" id="SSF53474">
    <property type="entry name" value="alpha/beta-Hydrolases"/>
    <property type="match status" value="1"/>
</dbReference>
<keyword evidence="3" id="KW-0732">Signal</keyword>
<gene>
    <name evidence="8" type="primary">ptpA_4</name>
    <name evidence="8" type="ORF">ENSA7_50970</name>
</gene>
<dbReference type="Pfam" id="PF07676">
    <property type="entry name" value="PD40"/>
    <property type="match status" value="3"/>
</dbReference>
<comment type="caution">
    <text evidence="8">The sequence shown here is derived from an EMBL/GenBank/DDBJ whole genome shotgun (WGS) entry which is preliminary data.</text>
</comment>
<evidence type="ECO:0000256" key="3">
    <source>
        <dbReference type="ARBA" id="ARBA00022729"/>
    </source>
</evidence>
<dbReference type="InterPro" id="IPR011659">
    <property type="entry name" value="WD40"/>
</dbReference>
<dbReference type="InterPro" id="IPR001375">
    <property type="entry name" value="Peptidase_S9_cat"/>
</dbReference>
<protein>
    <submittedName>
        <fullName evidence="8">Prolyl tripeptidyl peptidase</fullName>
        <ecNumber evidence="8">3.4.14.12</ecNumber>
    </submittedName>
</protein>
<evidence type="ECO:0000256" key="2">
    <source>
        <dbReference type="ARBA" id="ARBA00022670"/>
    </source>
</evidence>
<dbReference type="Gene3D" id="3.40.50.1820">
    <property type="entry name" value="alpha/beta hydrolase"/>
    <property type="match status" value="1"/>
</dbReference>
<evidence type="ECO:0000259" key="7">
    <source>
        <dbReference type="Pfam" id="PF00326"/>
    </source>
</evidence>
<evidence type="ECO:0000256" key="4">
    <source>
        <dbReference type="ARBA" id="ARBA00022801"/>
    </source>
</evidence>
<dbReference type="Gene3D" id="2.120.10.30">
    <property type="entry name" value="TolB, C-terminal domain"/>
    <property type="match status" value="2"/>
</dbReference>
<evidence type="ECO:0000256" key="6">
    <source>
        <dbReference type="SAM" id="MobiDB-lite"/>
    </source>
</evidence>
<feature type="compositionally biased region" description="Low complexity" evidence="6">
    <location>
        <begin position="46"/>
        <end position="65"/>
    </location>
</feature>
<feature type="domain" description="Peptidase S9 prolyl oligopeptidase catalytic" evidence="7">
    <location>
        <begin position="547"/>
        <end position="755"/>
    </location>
</feature>
<keyword evidence="4 8" id="KW-0378">Hydrolase</keyword>
<dbReference type="AlphaFoldDB" id="A0A2S9YHF1"/>
<keyword evidence="5" id="KW-0720">Serine protease</keyword>
<dbReference type="GO" id="GO:0006508">
    <property type="term" value="P:proteolysis"/>
    <property type="evidence" value="ECO:0007669"/>
    <property type="project" value="UniProtKB-KW"/>
</dbReference>
<name>A0A2S9YHF1_9BACT</name>
<reference evidence="8 9" key="1">
    <citation type="submission" date="2018-03" db="EMBL/GenBank/DDBJ databases">
        <title>Draft Genome Sequences of the Obligatory Marine Myxobacteria Enhygromyxa salina SWB007.</title>
        <authorList>
            <person name="Poehlein A."/>
            <person name="Moghaddam J.A."/>
            <person name="Harms H."/>
            <person name="Alanjari M."/>
            <person name="Koenig G.M."/>
            <person name="Daniel R."/>
            <person name="Schaeberle T.F."/>
        </authorList>
    </citation>
    <scope>NUCLEOTIDE SEQUENCE [LARGE SCALE GENOMIC DNA]</scope>
    <source>
        <strain evidence="8 9">SWB007</strain>
    </source>
</reference>
<dbReference type="EC" id="3.4.14.12" evidence="8"/>
<dbReference type="PANTHER" id="PTHR42776">
    <property type="entry name" value="SERINE PEPTIDASE S9 FAMILY MEMBER"/>
    <property type="match status" value="1"/>
</dbReference>
<keyword evidence="2" id="KW-0645">Protease</keyword>
<feature type="region of interest" description="Disordered" evidence="6">
    <location>
        <begin position="36"/>
        <end position="69"/>
    </location>
</feature>
<dbReference type="EMBL" id="PVNL01000103">
    <property type="protein sequence ID" value="PRQ04436.1"/>
    <property type="molecule type" value="Genomic_DNA"/>
</dbReference>
<evidence type="ECO:0000313" key="8">
    <source>
        <dbReference type="EMBL" id="PRQ04436.1"/>
    </source>
</evidence>
<dbReference type="Pfam" id="PF00326">
    <property type="entry name" value="Peptidase_S9"/>
    <property type="match status" value="1"/>
</dbReference>
<dbReference type="SUPFAM" id="SSF82171">
    <property type="entry name" value="DPP6 N-terminal domain-like"/>
    <property type="match status" value="1"/>
</dbReference>
<evidence type="ECO:0000313" key="9">
    <source>
        <dbReference type="Proteomes" id="UP000238823"/>
    </source>
</evidence>
<evidence type="ECO:0000256" key="5">
    <source>
        <dbReference type="ARBA" id="ARBA00022825"/>
    </source>
</evidence>
<dbReference type="InterPro" id="IPR011042">
    <property type="entry name" value="6-blade_b-propeller_TolB-like"/>
</dbReference>
<dbReference type="Proteomes" id="UP000238823">
    <property type="component" value="Unassembled WGS sequence"/>
</dbReference>
<dbReference type="FunFam" id="3.40.50.1820:FF:000028">
    <property type="entry name" value="S9 family peptidase"/>
    <property type="match status" value="1"/>
</dbReference>
<dbReference type="PANTHER" id="PTHR42776:SF13">
    <property type="entry name" value="DIPEPTIDYL-PEPTIDASE 5"/>
    <property type="match status" value="1"/>
</dbReference>
<accession>A0A2S9YHF1</accession>
<evidence type="ECO:0000256" key="1">
    <source>
        <dbReference type="ARBA" id="ARBA00010040"/>
    </source>
</evidence>
<dbReference type="GO" id="GO:0004252">
    <property type="term" value="F:serine-type endopeptidase activity"/>
    <property type="evidence" value="ECO:0007669"/>
    <property type="project" value="TreeGrafter"/>
</dbReference>